<reference evidence="2 3" key="1">
    <citation type="submission" date="2016-07" db="EMBL/GenBank/DDBJ databases">
        <title>Acinetobacter sp. ANC 4603.</title>
        <authorList>
            <person name="Radolfova-Krizova L."/>
            <person name="Nemec A."/>
        </authorList>
    </citation>
    <scope>NUCLEOTIDE SEQUENCE [LARGE SCALE GENOMIC DNA]</scope>
    <source>
        <strain evidence="2 3">ANC 4603</strain>
    </source>
</reference>
<dbReference type="InterPro" id="IPR016181">
    <property type="entry name" value="Acyl_CoA_acyltransferase"/>
</dbReference>
<dbReference type="Proteomes" id="UP000186553">
    <property type="component" value="Unassembled WGS sequence"/>
</dbReference>
<organism evidence="2 3">
    <name type="scientific">Acinetobacter celticus</name>
    <dbReference type="NCBI Taxonomy" id="1891224"/>
    <lineage>
        <taxon>Bacteria</taxon>
        <taxon>Pseudomonadati</taxon>
        <taxon>Pseudomonadota</taxon>
        <taxon>Gammaproteobacteria</taxon>
        <taxon>Moraxellales</taxon>
        <taxon>Moraxellaceae</taxon>
        <taxon>Acinetobacter</taxon>
    </lineage>
</organism>
<dbReference type="Pfam" id="PF00583">
    <property type="entry name" value="Acetyltransf_1"/>
    <property type="match status" value="1"/>
</dbReference>
<dbReference type="InterPro" id="IPR000182">
    <property type="entry name" value="GNAT_dom"/>
</dbReference>
<comment type="caution">
    <text evidence="2">The sequence shown here is derived from an EMBL/GenBank/DDBJ whole genome shotgun (WGS) entry which is preliminary data.</text>
</comment>
<dbReference type="GO" id="GO:0016747">
    <property type="term" value="F:acyltransferase activity, transferring groups other than amino-acyl groups"/>
    <property type="evidence" value="ECO:0007669"/>
    <property type="project" value="InterPro"/>
</dbReference>
<dbReference type="SUPFAM" id="SSF55729">
    <property type="entry name" value="Acyl-CoA N-acyltransferases (Nat)"/>
    <property type="match status" value="1"/>
</dbReference>
<name>A0A1C3CWF4_9GAMM</name>
<evidence type="ECO:0000313" key="2">
    <source>
        <dbReference type="EMBL" id="ODA13076.1"/>
    </source>
</evidence>
<dbReference type="Gene3D" id="3.40.630.30">
    <property type="match status" value="1"/>
</dbReference>
<keyword evidence="3" id="KW-1185">Reference proteome</keyword>
<evidence type="ECO:0000259" key="1">
    <source>
        <dbReference type="PROSITE" id="PS51186"/>
    </source>
</evidence>
<proteinExistence type="predicted"/>
<dbReference type="PROSITE" id="PS51186">
    <property type="entry name" value="GNAT"/>
    <property type="match status" value="1"/>
</dbReference>
<dbReference type="AlphaFoldDB" id="A0A1C3CWF4"/>
<evidence type="ECO:0000313" key="3">
    <source>
        <dbReference type="Proteomes" id="UP000186553"/>
    </source>
</evidence>
<gene>
    <name evidence="2" type="ORF">BBP83_06410</name>
</gene>
<dbReference type="RefSeq" id="WP_068887043.1">
    <property type="nucleotide sequence ID" value="NZ_CBCRUU010000006.1"/>
</dbReference>
<feature type="domain" description="N-acetyltransferase" evidence="1">
    <location>
        <begin position="25"/>
        <end position="183"/>
    </location>
</feature>
<dbReference type="OrthoDB" id="8984553at2"/>
<accession>A0A1C3CWF4</accession>
<dbReference type="EMBL" id="MBDL01000009">
    <property type="protein sequence ID" value="ODA13076.1"/>
    <property type="molecule type" value="Genomic_DNA"/>
</dbReference>
<sequence>MNSDAMNISVENTRTVYSSANVPNFHVRPATKADDEQLVQLIAETMPSNGMTLAFERYPSYLAASHAQYNRPDIRVVVPDNQPDKIVGMMNLGWKYCYINQQPDVLRYVADLRLNQKFRGQNILRLLMDYLRDELPQDSMLESIILVDNLPARRILHETKTGFPSPYFYDDIQTFTVSQVQKPAAFDHYQFEPLSINKIADANAFVQSMKAHYNFLPNYEFSDLAHGEHPFWLGMKMDDFYLIYNHENKMVGIYGLWNQQSFKQTKVVHYSWLLKLIRPFYNLYAGVKGALVLPKKERAFDYLMLHSALCHPSDKGVFNSLLFHAQEQTRLKRKNAFCITLAKTDPRIHQMSHTSSHVIHAIHAFHSFQGKPYELFDGSKISYFKTGRI</sequence>
<protein>
    <recommendedName>
        <fullName evidence="1">N-acetyltransferase domain-containing protein</fullName>
    </recommendedName>
</protein>
<dbReference type="STRING" id="1891224.BBP83_06410"/>